<dbReference type="PANTHER" id="PTHR39469">
    <property type="entry name" value="CHROMOSOME 1, WHOLE GENOME SHOTGUN SEQUENCE"/>
    <property type="match status" value="1"/>
</dbReference>
<dbReference type="STRING" id="436010.A0A166FIW8"/>
<accession>A0A166FIW8</accession>
<dbReference type="AlphaFoldDB" id="A0A166FIW8"/>
<keyword evidence="10" id="KW-1185">Reference proteome</keyword>
<feature type="transmembrane region" description="Helical" evidence="6">
    <location>
        <begin position="201"/>
        <end position="220"/>
    </location>
</feature>
<dbReference type="Pfam" id="PF13886">
    <property type="entry name" value="TM7S3_TM198"/>
    <property type="match status" value="1"/>
</dbReference>
<evidence type="ECO:0000256" key="4">
    <source>
        <dbReference type="ARBA" id="ARBA00023136"/>
    </source>
</evidence>
<feature type="compositionally biased region" description="Basic and acidic residues" evidence="5">
    <location>
        <begin position="815"/>
        <end position="825"/>
    </location>
</feature>
<dbReference type="PANTHER" id="PTHR39469:SF1">
    <property type="entry name" value="DUF4203 DOMAIN-CONTAINING PROTEIN"/>
    <property type="match status" value="1"/>
</dbReference>
<evidence type="ECO:0000313" key="10">
    <source>
        <dbReference type="Proteomes" id="UP000076532"/>
    </source>
</evidence>
<dbReference type="InterPro" id="IPR025256">
    <property type="entry name" value="TM7S3/TM198-like_dom"/>
</dbReference>
<evidence type="ECO:0000259" key="8">
    <source>
        <dbReference type="Pfam" id="PF13886"/>
    </source>
</evidence>
<feature type="transmembrane region" description="Helical" evidence="6">
    <location>
        <begin position="111"/>
        <end position="131"/>
    </location>
</feature>
<comment type="subcellular location">
    <subcellularLocation>
        <location evidence="1">Membrane</location>
        <topology evidence="1">Multi-pass membrane protein</topology>
    </subcellularLocation>
</comment>
<feature type="signal peptide" evidence="7">
    <location>
        <begin position="1"/>
        <end position="25"/>
    </location>
</feature>
<feature type="transmembrane region" description="Helical" evidence="6">
    <location>
        <begin position="173"/>
        <end position="194"/>
    </location>
</feature>
<keyword evidence="3 6" id="KW-1133">Transmembrane helix</keyword>
<feature type="compositionally biased region" description="Basic and acidic residues" evidence="5">
    <location>
        <begin position="697"/>
        <end position="720"/>
    </location>
</feature>
<dbReference type="Proteomes" id="UP000076532">
    <property type="component" value="Unassembled WGS sequence"/>
</dbReference>
<evidence type="ECO:0000313" key="9">
    <source>
        <dbReference type="EMBL" id="KZP16850.1"/>
    </source>
</evidence>
<feature type="region of interest" description="Disordered" evidence="5">
    <location>
        <begin position="579"/>
        <end position="624"/>
    </location>
</feature>
<dbReference type="GO" id="GO:0016020">
    <property type="term" value="C:membrane"/>
    <property type="evidence" value="ECO:0007669"/>
    <property type="project" value="UniProtKB-SubCell"/>
</dbReference>
<keyword evidence="2 6" id="KW-0812">Transmembrane</keyword>
<proteinExistence type="predicted"/>
<reference evidence="9 10" key="1">
    <citation type="journal article" date="2016" name="Mol. Biol. Evol.">
        <title>Comparative Genomics of Early-Diverging Mushroom-Forming Fungi Provides Insights into the Origins of Lignocellulose Decay Capabilities.</title>
        <authorList>
            <person name="Nagy L.G."/>
            <person name="Riley R."/>
            <person name="Tritt A."/>
            <person name="Adam C."/>
            <person name="Daum C."/>
            <person name="Floudas D."/>
            <person name="Sun H."/>
            <person name="Yadav J.S."/>
            <person name="Pangilinan J."/>
            <person name="Larsson K.H."/>
            <person name="Matsuura K."/>
            <person name="Barry K."/>
            <person name="Labutti K."/>
            <person name="Kuo R."/>
            <person name="Ohm R.A."/>
            <person name="Bhattacharya S.S."/>
            <person name="Shirouzu T."/>
            <person name="Yoshinaga Y."/>
            <person name="Martin F.M."/>
            <person name="Grigoriev I.V."/>
            <person name="Hibbett D.S."/>
        </authorList>
    </citation>
    <scope>NUCLEOTIDE SEQUENCE [LARGE SCALE GENOMIC DNA]</scope>
    <source>
        <strain evidence="9 10">CBS 109695</strain>
    </source>
</reference>
<name>A0A166FIW8_9AGAM</name>
<evidence type="ECO:0000256" key="2">
    <source>
        <dbReference type="ARBA" id="ARBA00022692"/>
    </source>
</evidence>
<feature type="compositionally biased region" description="Low complexity" evidence="5">
    <location>
        <begin position="722"/>
        <end position="731"/>
    </location>
</feature>
<gene>
    <name evidence="9" type="ORF">FIBSPDRAFT_912177</name>
</gene>
<keyword evidence="7" id="KW-0732">Signal</keyword>
<feature type="chain" id="PRO_5007873400" description="TM7S3/TM198-like domain-containing protein" evidence="7">
    <location>
        <begin position="26"/>
        <end position="835"/>
    </location>
</feature>
<sequence length="835" mass="90985">MSMSVHALWRAFLLVSCLLAFSVSAQSANATSTPTPSLSLSTTVFNSTSSYATTSVSRSAGRSVSITRVLPTVINVTSIYTATISPTTSATATASASPTPTPIRLDTKIDGAFGVLGAVLILTGLPSAFWGHKNRWSSIFLVGFYTLSLVCIVLIVNFGVLKEINPPSETIRGLFVLASFVAGIAGGGVSIFFWKSTKYLIGAWGGLAFGLWIECFKDGGLINQVGFRWIMYIALAVVGFVLCTIPKLHLYVLLFSTAFVGSTAFVLGVDCYTTAGLKEFYMWNLGFNALFPKYVDNGIHFPVTSTMEVELGLIAAIALMGGAVQLRVLAVLKRKLHEIAEEQEKQEHQTVLRGADQIAALEREKEQWEKEHPTLPFKGRQASYSSSAAGLLKSEEHTSTSMDDKRSSTLTYGLDYMSDPDSKRAGSQSPGALPAMDLGHGIKDDVPLNYLQDGPESPKRSTLVADLEELAGQEALLSEIQEIRKSIEVLKSDTHSSLGARSRLSMTSRRTLSFDADSLLTPQRRPKQGDSRSRVQSMDLDRLAEAPVAGASIGRPTSVPLKDDKWAAYVQDRKLLQPPSGVTPPIATTPAAPPAPSRLAMSPAVTEALAQRKQRESAVLSSSDSDDIPIAAHIRSKTNVPTTSNVPIILPRQQGALPIVAPAPQKPQATRTATYEELAERHRRKMREMQAPLTKAQTDEAQLHEAKERWERSKENERAAVARRQVAQAAQHARRQSADDREPLQLDMDAVKRHSRHPSADKLAGPSSKRMSTMKVEDWKKYQQEQPIAGNDRRQSGQSRSPTSPNSPVSFPGHSRRESGYERRTKSPMVQGPPT</sequence>
<feature type="compositionally biased region" description="Polar residues" evidence="5">
    <location>
        <begin position="796"/>
        <end position="809"/>
    </location>
</feature>
<keyword evidence="4 6" id="KW-0472">Membrane</keyword>
<evidence type="ECO:0000256" key="3">
    <source>
        <dbReference type="ARBA" id="ARBA00022989"/>
    </source>
</evidence>
<organism evidence="9 10">
    <name type="scientific">Athelia psychrophila</name>
    <dbReference type="NCBI Taxonomy" id="1759441"/>
    <lineage>
        <taxon>Eukaryota</taxon>
        <taxon>Fungi</taxon>
        <taxon>Dikarya</taxon>
        <taxon>Basidiomycota</taxon>
        <taxon>Agaricomycotina</taxon>
        <taxon>Agaricomycetes</taxon>
        <taxon>Agaricomycetidae</taxon>
        <taxon>Atheliales</taxon>
        <taxon>Atheliaceae</taxon>
        <taxon>Athelia</taxon>
    </lineage>
</organism>
<feature type="region of interest" description="Disordered" evidence="5">
    <location>
        <begin position="366"/>
        <end position="407"/>
    </location>
</feature>
<dbReference type="EMBL" id="KV417589">
    <property type="protein sequence ID" value="KZP16850.1"/>
    <property type="molecule type" value="Genomic_DNA"/>
</dbReference>
<evidence type="ECO:0000256" key="5">
    <source>
        <dbReference type="SAM" id="MobiDB-lite"/>
    </source>
</evidence>
<feature type="transmembrane region" description="Helical" evidence="6">
    <location>
        <begin position="138"/>
        <end position="161"/>
    </location>
</feature>
<feature type="region of interest" description="Disordered" evidence="5">
    <location>
        <begin position="688"/>
        <end position="835"/>
    </location>
</feature>
<feature type="compositionally biased region" description="Basic and acidic residues" evidence="5">
    <location>
        <begin position="527"/>
        <end position="539"/>
    </location>
</feature>
<feature type="transmembrane region" description="Helical" evidence="6">
    <location>
        <begin position="252"/>
        <end position="275"/>
    </location>
</feature>
<evidence type="ECO:0000256" key="7">
    <source>
        <dbReference type="SAM" id="SignalP"/>
    </source>
</evidence>
<evidence type="ECO:0000256" key="1">
    <source>
        <dbReference type="ARBA" id="ARBA00004141"/>
    </source>
</evidence>
<feature type="compositionally biased region" description="Basic and acidic residues" evidence="5">
    <location>
        <begin position="736"/>
        <end position="752"/>
    </location>
</feature>
<feature type="region of interest" description="Disordered" evidence="5">
    <location>
        <begin position="515"/>
        <end position="539"/>
    </location>
</feature>
<feature type="transmembrane region" description="Helical" evidence="6">
    <location>
        <begin position="226"/>
        <end position="245"/>
    </location>
</feature>
<protein>
    <recommendedName>
        <fullName evidence="8">TM7S3/TM198-like domain-containing protein</fullName>
    </recommendedName>
</protein>
<feature type="compositionally biased region" description="Basic and acidic residues" evidence="5">
    <location>
        <begin position="393"/>
        <end position="407"/>
    </location>
</feature>
<feature type="domain" description="TM7S3/TM198-like" evidence="8">
    <location>
        <begin position="117"/>
        <end position="326"/>
    </location>
</feature>
<evidence type="ECO:0000256" key="6">
    <source>
        <dbReference type="SAM" id="Phobius"/>
    </source>
</evidence>
<dbReference type="OrthoDB" id="102260at2759"/>